<dbReference type="RefSeq" id="WP_125014562.1">
    <property type="nucleotide sequence ID" value="NZ_QWEZ01000001.1"/>
</dbReference>
<keyword evidence="7" id="KW-0406">Ion transport</keyword>
<evidence type="ECO:0000313" key="11">
    <source>
        <dbReference type="Proteomes" id="UP000280792"/>
    </source>
</evidence>
<keyword evidence="6" id="KW-0408">Iron</keyword>
<keyword evidence="3" id="KW-0410">Iron transport</keyword>
<dbReference type="InterPro" id="IPR017871">
    <property type="entry name" value="ABC_transporter-like_CS"/>
</dbReference>
<feature type="domain" description="ABC transporter" evidence="9">
    <location>
        <begin position="5"/>
        <end position="235"/>
    </location>
</feature>
<accession>A0A3P3VR37</accession>
<dbReference type="AlphaFoldDB" id="A0A3P3VR37"/>
<evidence type="ECO:0000256" key="2">
    <source>
        <dbReference type="ARBA" id="ARBA00022475"/>
    </source>
</evidence>
<dbReference type="InterPro" id="IPR013611">
    <property type="entry name" value="Transp-assoc_OB_typ2"/>
</dbReference>
<dbReference type="PROSITE" id="PS00211">
    <property type="entry name" value="ABC_TRANSPORTER_1"/>
    <property type="match status" value="1"/>
</dbReference>
<dbReference type="GO" id="GO:0043190">
    <property type="term" value="C:ATP-binding cassette (ABC) transporter complex"/>
    <property type="evidence" value="ECO:0007669"/>
    <property type="project" value="InterPro"/>
</dbReference>
<evidence type="ECO:0000256" key="7">
    <source>
        <dbReference type="ARBA" id="ARBA00023065"/>
    </source>
</evidence>
<dbReference type="Gene3D" id="3.40.50.300">
    <property type="entry name" value="P-loop containing nucleotide triphosphate hydrolases"/>
    <property type="match status" value="1"/>
</dbReference>
<keyword evidence="4" id="KW-0547">Nucleotide-binding</keyword>
<keyword evidence="2" id="KW-1003">Cell membrane</keyword>
<dbReference type="InterPro" id="IPR027417">
    <property type="entry name" value="P-loop_NTPase"/>
</dbReference>
<evidence type="ECO:0000256" key="6">
    <source>
        <dbReference type="ARBA" id="ARBA00023004"/>
    </source>
</evidence>
<keyword evidence="1" id="KW-0813">Transport</keyword>
<dbReference type="Pfam" id="PF08402">
    <property type="entry name" value="TOBE_2"/>
    <property type="match status" value="1"/>
</dbReference>
<dbReference type="PROSITE" id="PS50893">
    <property type="entry name" value="ABC_TRANSPORTER_2"/>
    <property type="match status" value="1"/>
</dbReference>
<dbReference type="GO" id="GO:0015697">
    <property type="term" value="P:quaternary ammonium group transport"/>
    <property type="evidence" value="ECO:0007669"/>
    <property type="project" value="UniProtKB-ARBA"/>
</dbReference>
<dbReference type="PANTHER" id="PTHR42781">
    <property type="entry name" value="SPERMIDINE/PUTRESCINE IMPORT ATP-BINDING PROTEIN POTA"/>
    <property type="match status" value="1"/>
</dbReference>
<keyword evidence="11" id="KW-1185">Reference proteome</keyword>
<comment type="caution">
    <text evidence="10">The sequence shown here is derived from an EMBL/GenBank/DDBJ whole genome shotgun (WGS) entry which is preliminary data.</text>
</comment>
<dbReference type="InterPro" id="IPR008995">
    <property type="entry name" value="Mo/tungstate-bd_C_term_dom"/>
</dbReference>
<dbReference type="InterPro" id="IPR050093">
    <property type="entry name" value="ABC_SmlMolc_Importer"/>
</dbReference>
<dbReference type="GO" id="GO:0015408">
    <property type="term" value="F:ABC-type ferric iron transporter activity"/>
    <property type="evidence" value="ECO:0007669"/>
    <property type="project" value="InterPro"/>
</dbReference>
<gene>
    <name evidence="10" type="ORF">D0544_03175</name>
</gene>
<dbReference type="InterPro" id="IPR003439">
    <property type="entry name" value="ABC_transporter-like_ATP-bd"/>
</dbReference>
<proteinExistence type="predicted"/>
<evidence type="ECO:0000256" key="4">
    <source>
        <dbReference type="ARBA" id="ARBA00022741"/>
    </source>
</evidence>
<keyword evidence="8" id="KW-0472">Membrane</keyword>
<organism evidence="10 11">
    <name type="scientific">Aestuariirhabdus litorea</name>
    <dbReference type="NCBI Taxonomy" id="2528527"/>
    <lineage>
        <taxon>Bacteria</taxon>
        <taxon>Pseudomonadati</taxon>
        <taxon>Pseudomonadota</taxon>
        <taxon>Gammaproteobacteria</taxon>
        <taxon>Oceanospirillales</taxon>
        <taxon>Aestuariirhabdaceae</taxon>
        <taxon>Aestuariirhabdus</taxon>
    </lineage>
</organism>
<protein>
    <submittedName>
        <fullName evidence="10">ABC transporter ATP-binding protein</fullName>
    </submittedName>
</protein>
<evidence type="ECO:0000256" key="1">
    <source>
        <dbReference type="ARBA" id="ARBA00022448"/>
    </source>
</evidence>
<dbReference type="PANTHER" id="PTHR42781:SF4">
    <property type="entry name" value="SPERMIDINE_PUTRESCINE IMPORT ATP-BINDING PROTEIN POTA"/>
    <property type="match status" value="1"/>
</dbReference>
<name>A0A3P3VR37_9GAMM</name>
<sequence>MNLLLEVSQLKLAYQQQVIVNDLSFHINDGDICSLLGPSGCGKTTTLRAIAGFENPLGGEIRLDGRLLSTATEQLPPEQRQIGMVFQDYALFPHLTIYENIAFGIKQKRNKGAIVKRLLEMVNLPGMDRRYPHELSGGQQQRVALARAMAPEPRLLLLDEPFSNLDVDLRRRLSQEVREILKEQKISAILVTHDQEEAFAFSDKVGVIKEGNLLQWDTPYELYHEPNSPFVANFIGQGHFIRGQMNDAESITTELGLLAGNRVFNWPEGTPVEVLLRPDDIVLDETSDCIATVVRKTFMGAVSQYQLQLPTGSVIESLIPSHHDLKLGDRTGIRVEADHLVVFATPTDGNPEFFRTYRES</sequence>
<reference evidence="10 11" key="2">
    <citation type="submission" date="2018-12" db="EMBL/GenBank/DDBJ databases">
        <title>Simiduia agarivorans gen. nov., sp. nov., a marine, agarolytic bacterium isolated from shallow coastal water from Keelung, Taiwan.</title>
        <authorList>
            <person name="Shieh W.Y."/>
        </authorList>
    </citation>
    <scope>NUCLEOTIDE SEQUENCE [LARGE SCALE GENOMIC DNA]</scope>
    <source>
        <strain evidence="10 11">GTF-13</strain>
    </source>
</reference>
<dbReference type="InterPro" id="IPR003593">
    <property type="entry name" value="AAA+_ATPase"/>
</dbReference>
<evidence type="ECO:0000256" key="3">
    <source>
        <dbReference type="ARBA" id="ARBA00022496"/>
    </source>
</evidence>
<evidence type="ECO:0000259" key="9">
    <source>
        <dbReference type="PROSITE" id="PS50893"/>
    </source>
</evidence>
<reference evidence="10 11" key="1">
    <citation type="submission" date="2018-08" db="EMBL/GenBank/DDBJ databases">
        <authorList>
            <person name="Khan S.A."/>
        </authorList>
    </citation>
    <scope>NUCLEOTIDE SEQUENCE [LARGE SCALE GENOMIC DNA]</scope>
    <source>
        <strain evidence="10 11">GTF-13</strain>
    </source>
</reference>
<dbReference type="GO" id="GO:0005524">
    <property type="term" value="F:ATP binding"/>
    <property type="evidence" value="ECO:0007669"/>
    <property type="project" value="UniProtKB-KW"/>
</dbReference>
<dbReference type="GO" id="GO:0016887">
    <property type="term" value="F:ATP hydrolysis activity"/>
    <property type="evidence" value="ECO:0007669"/>
    <property type="project" value="InterPro"/>
</dbReference>
<dbReference type="Proteomes" id="UP000280792">
    <property type="component" value="Unassembled WGS sequence"/>
</dbReference>
<dbReference type="SUPFAM" id="SSF52540">
    <property type="entry name" value="P-loop containing nucleoside triphosphate hydrolases"/>
    <property type="match status" value="1"/>
</dbReference>
<evidence type="ECO:0000313" key="10">
    <source>
        <dbReference type="EMBL" id="RRJ84136.1"/>
    </source>
</evidence>
<dbReference type="Pfam" id="PF00005">
    <property type="entry name" value="ABC_tran"/>
    <property type="match status" value="1"/>
</dbReference>
<dbReference type="FunFam" id="3.40.50.300:FF:000425">
    <property type="entry name" value="Probable ABC transporter, ATP-binding subunit"/>
    <property type="match status" value="1"/>
</dbReference>
<keyword evidence="5 10" id="KW-0067">ATP-binding</keyword>
<dbReference type="EMBL" id="QWEZ01000001">
    <property type="protein sequence ID" value="RRJ84136.1"/>
    <property type="molecule type" value="Genomic_DNA"/>
</dbReference>
<dbReference type="SUPFAM" id="SSF50331">
    <property type="entry name" value="MOP-like"/>
    <property type="match status" value="1"/>
</dbReference>
<dbReference type="SMART" id="SM00382">
    <property type="entry name" value="AAA"/>
    <property type="match status" value="1"/>
</dbReference>
<dbReference type="CDD" id="cd03259">
    <property type="entry name" value="ABC_Carb_Solutes_like"/>
    <property type="match status" value="1"/>
</dbReference>
<evidence type="ECO:0000256" key="5">
    <source>
        <dbReference type="ARBA" id="ARBA00022840"/>
    </source>
</evidence>
<evidence type="ECO:0000256" key="8">
    <source>
        <dbReference type="ARBA" id="ARBA00023136"/>
    </source>
</evidence>
<dbReference type="InterPro" id="IPR015853">
    <property type="entry name" value="ABC_transpr_FbpC"/>
</dbReference>